<keyword evidence="2" id="KW-1185">Reference proteome</keyword>
<dbReference type="Proteomes" id="UP000825933">
    <property type="component" value="Unassembled WGS sequence"/>
</dbReference>
<accession>A0A8T5V534</accession>
<comment type="caution">
    <text evidence="1">The sequence shown here is derived from an EMBL/GenBank/DDBJ whole genome shotgun (WGS) entry which is preliminary data.</text>
</comment>
<sequence>MLEYIGHIGDKKTILTFFDENLPLEKINEVNEKLSEYKYTAEVVGTTRENIERIIILRLNSPIGECSNCITEFKDYYMSILEDIK</sequence>
<proteinExistence type="predicted"/>
<organism evidence="1 2">
    <name type="scientific">Methanobacterium spitsbergense</name>
    <dbReference type="NCBI Taxonomy" id="2874285"/>
    <lineage>
        <taxon>Archaea</taxon>
        <taxon>Methanobacteriati</taxon>
        <taxon>Methanobacteriota</taxon>
        <taxon>Methanomada group</taxon>
        <taxon>Methanobacteria</taxon>
        <taxon>Methanobacteriales</taxon>
        <taxon>Methanobacteriaceae</taxon>
        <taxon>Methanobacterium</taxon>
    </lineage>
</organism>
<evidence type="ECO:0000313" key="2">
    <source>
        <dbReference type="Proteomes" id="UP000825933"/>
    </source>
</evidence>
<name>A0A8T5V534_9EURY</name>
<dbReference type="AlphaFoldDB" id="A0A8T5V534"/>
<evidence type="ECO:0000313" key="1">
    <source>
        <dbReference type="EMBL" id="MBZ2167001.1"/>
    </source>
</evidence>
<protein>
    <submittedName>
        <fullName evidence="1">Uncharacterized protein</fullName>
    </submittedName>
</protein>
<dbReference type="RefSeq" id="WP_223792540.1">
    <property type="nucleotide sequence ID" value="NZ_JAIOUQ010000017.1"/>
</dbReference>
<reference evidence="2" key="1">
    <citation type="journal article" date="2022" name="Microbiol. Resour. Announc.">
        <title>Draft Genome Sequence of a Methanogenic Archaeon from West Spitsbergen Permafrost.</title>
        <authorList>
            <person name="Trubitsyn V."/>
            <person name="Rivkina E."/>
            <person name="Shcherbakova V."/>
        </authorList>
    </citation>
    <scope>NUCLEOTIDE SEQUENCE [LARGE SCALE GENOMIC DNA]</scope>
    <source>
        <strain evidence="2">VT</strain>
    </source>
</reference>
<dbReference type="EMBL" id="JAIOUQ010000017">
    <property type="protein sequence ID" value="MBZ2167001.1"/>
    <property type="molecule type" value="Genomic_DNA"/>
</dbReference>
<gene>
    <name evidence="1" type="ORF">K8N75_13230</name>
</gene>